<sequence>MFSPPRGFGPGASDGWTGTPHPADIAQSQLFDLMLRGEIDELKVLAAKAERMWRRRIDRSGDGDDQPPEGLLRVRGRIAEVERMLVELRRRFPCDGDSLRVI</sequence>
<feature type="region of interest" description="Disordered" evidence="1">
    <location>
        <begin position="1"/>
        <end position="21"/>
    </location>
</feature>
<evidence type="ECO:0000256" key="1">
    <source>
        <dbReference type="SAM" id="MobiDB-lite"/>
    </source>
</evidence>
<accession>A0ABM7HMX9</accession>
<organism evidence="2 3">
    <name type="scientific">Mycolicibacterium mageritense</name>
    <name type="common">Mycobacterium mageritense</name>
    <dbReference type="NCBI Taxonomy" id="53462"/>
    <lineage>
        <taxon>Bacteria</taxon>
        <taxon>Bacillati</taxon>
        <taxon>Actinomycetota</taxon>
        <taxon>Actinomycetes</taxon>
        <taxon>Mycobacteriales</taxon>
        <taxon>Mycobacteriaceae</taxon>
        <taxon>Mycolicibacterium</taxon>
    </lineage>
</organism>
<keyword evidence="3" id="KW-1185">Reference proteome</keyword>
<protein>
    <recommendedName>
        <fullName evidence="4">DUF222 domain-containing protein</fullName>
    </recommendedName>
</protein>
<dbReference type="RefSeq" id="WP_036433650.1">
    <property type="nucleotide sequence ID" value="NZ_AP022567.1"/>
</dbReference>
<dbReference type="EMBL" id="AP022567">
    <property type="protein sequence ID" value="BBX31866.1"/>
    <property type="molecule type" value="Genomic_DNA"/>
</dbReference>
<gene>
    <name evidence="2" type="ORF">MMAGJ_11480</name>
</gene>
<proteinExistence type="predicted"/>
<reference evidence="2 3" key="1">
    <citation type="journal article" date="2019" name="Emerg. Microbes Infect.">
        <title>Comprehensive subspecies identification of 175 nontuberculous mycobacteria species based on 7547 genomic profiles.</title>
        <authorList>
            <person name="Matsumoto Y."/>
            <person name="Kinjo T."/>
            <person name="Motooka D."/>
            <person name="Nabeya D."/>
            <person name="Jung N."/>
            <person name="Uechi K."/>
            <person name="Horii T."/>
            <person name="Iida T."/>
            <person name="Fujita J."/>
            <person name="Nakamura S."/>
        </authorList>
    </citation>
    <scope>NUCLEOTIDE SEQUENCE [LARGE SCALE GENOMIC DNA]</scope>
    <source>
        <strain evidence="2 3">JCM 12375</strain>
    </source>
</reference>
<name>A0ABM7HMX9_MYCME</name>
<evidence type="ECO:0000313" key="3">
    <source>
        <dbReference type="Proteomes" id="UP000465622"/>
    </source>
</evidence>
<evidence type="ECO:0000313" key="2">
    <source>
        <dbReference type="EMBL" id="BBX31866.1"/>
    </source>
</evidence>
<dbReference type="Proteomes" id="UP000465622">
    <property type="component" value="Chromosome"/>
</dbReference>
<evidence type="ECO:0008006" key="4">
    <source>
        <dbReference type="Google" id="ProtNLM"/>
    </source>
</evidence>